<dbReference type="EMBL" id="BJMD01000011">
    <property type="protein sequence ID" value="GEB19327.1"/>
    <property type="molecule type" value="Genomic_DNA"/>
</dbReference>
<evidence type="ECO:0000256" key="6">
    <source>
        <dbReference type="ARBA" id="ARBA00039970"/>
    </source>
</evidence>
<dbReference type="Gene3D" id="3.40.50.300">
    <property type="entry name" value="P-loop containing nucleotide triphosphate hydrolases"/>
    <property type="match status" value="1"/>
</dbReference>
<keyword evidence="5" id="KW-0067">ATP-binding</keyword>
<evidence type="ECO:0000256" key="1">
    <source>
        <dbReference type="ARBA" id="ARBA00004496"/>
    </source>
</evidence>
<sequence>MNGRLRTGNGNLPPTEFPHTLPGTRTEVVTFDNSDQMVHSLGSHDEALRYIEEQFQDVSFHVRGNELSMTGPSTVIPRVMRLLEEVRGLVAKGTVVTPDVLQQLVSLLRAQSVQNPADVLTHNILSSRGKTIRPKTLNQKNYVDAIDDNTVIFGIGPAGTGKTYLAMAKAVQALQTKEVSRIILTRPAVEAGERLGFLPGTLSDKIDPYLRPLYDALHDMMDPESIPRLMAAGTIEVAPLAYMRGRTLNDAFIILDEAQNTTPEQMKMFLTRLGFGSKMVVTGDVTQIDLPSGSTSGLRIVREILKGIDDVNFSILEATDVVRHRLVADIVSAYGAWDDAHSSDAAKSQYTSGTQYKRGERK</sequence>
<dbReference type="PANTHER" id="PTHR30473:SF1">
    <property type="entry name" value="PHOH-LIKE PROTEIN"/>
    <property type="match status" value="1"/>
</dbReference>
<gene>
    <name evidence="8" type="ORF">AAU01_20820</name>
</gene>
<evidence type="ECO:0000313" key="8">
    <source>
        <dbReference type="EMBL" id="GEB19327.1"/>
    </source>
</evidence>
<name>A0A4Y3NDT1_PAEAU</name>
<evidence type="ECO:0000256" key="3">
    <source>
        <dbReference type="ARBA" id="ARBA00022490"/>
    </source>
</evidence>
<evidence type="ECO:0000313" key="9">
    <source>
        <dbReference type="Proteomes" id="UP000317715"/>
    </source>
</evidence>
<dbReference type="GO" id="GO:0005524">
    <property type="term" value="F:ATP binding"/>
    <property type="evidence" value="ECO:0007669"/>
    <property type="project" value="UniProtKB-KW"/>
</dbReference>
<dbReference type="InterPro" id="IPR003714">
    <property type="entry name" value="PhoH"/>
</dbReference>
<dbReference type="AlphaFoldDB" id="A0A4Y3NDT1"/>
<dbReference type="InterPro" id="IPR027417">
    <property type="entry name" value="P-loop_NTPase"/>
</dbReference>
<comment type="similarity">
    <text evidence="2">Belongs to the PhoH family.</text>
</comment>
<dbReference type="PANTHER" id="PTHR30473">
    <property type="entry name" value="PROTEIN PHOH"/>
    <property type="match status" value="1"/>
</dbReference>
<comment type="subcellular location">
    <subcellularLocation>
        <location evidence="1">Cytoplasm</location>
    </subcellularLocation>
</comment>
<keyword evidence="9" id="KW-1185">Reference proteome</keyword>
<evidence type="ECO:0000256" key="4">
    <source>
        <dbReference type="ARBA" id="ARBA00022741"/>
    </source>
</evidence>
<keyword evidence="4" id="KW-0547">Nucleotide-binding</keyword>
<dbReference type="GO" id="GO:0005829">
    <property type="term" value="C:cytosol"/>
    <property type="evidence" value="ECO:0007669"/>
    <property type="project" value="TreeGrafter"/>
</dbReference>
<keyword evidence="3" id="KW-0963">Cytoplasm</keyword>
<accession>A0A4Y3NDT1</accession>
<dbReference type="InterPro" id="IPR051451">
    <property type="entry name" value="PhoH2-like"/>
</dbReference>
<dbReference type="Pfam" id="PF02562">
    <property type="entry name" value="PhoH"/>
    <property type="match status" value="1"/>
</dbReference>
<dbReference type="Proteomes" id="UP000317715">
    <property type="component" value="Unassembled WGS sequence"/>
</dbReference>
<reference evidence="8 9" key="1">
    <citation type="submission" date="2019-06" db="EMBL/GenBank/DDBJ databases">
        <title>Whole genome shotgun sequence of Paenarthrobacter aurescens NBRC 12136.</title>
        <authorList>
            <person name="Hosoyama A."/>
            <person name="Uohara A."/>
            <person name="Ohji S."/>
            <person name="Ichikawa N."/>
        </authorList>
    </citation>
    <scope>NUCLEOTIDE SEQUENCE [LARGE SCALE GENOMIC DNA]</scope>
    <source>
        <strain evidence="8 9">NBRC 12136</strain>
    </source>
</reference>
<protein>
    <recommendedName>
        <fullName evidence="6">PhoH-like protein</fullName>
    </recommendedName>
</protein>
<feature type="domain" description="PhoH-like protein" evidence="7">
    <location>
        <begin position="132"/>
        <end position="334"/>
    </location>
</feature>
<evidence type="ECO:0000259" key="7">
    <source>
        <dbReference type="Pfam" id="PF02562"/>
    </source>
</evidence>
<evidence type="ECO:0000256" key="5">
    <source>
        <dbReference type="ARBA" id="ARBA00022840"/>
    </source>
</evidence>
<proteinExistence type="inferred from homology"/>
<comment type="caution">
    <text evidence="8">The sequence shown here is derived from an EMBL/GenBank/DDBJ whole genome shotgun (WGS) entry which is preliminary data.</text>
</comment>
<dbReference type="FunFam" id="3.40.50.300:FF:000013">
    <property type="entry name" value="PhoH family ATPase"/>
    <property type="match status" value="1"/>
</dbReference>
<dbReference type="SUPFAM" id="SSF52540">
    <property type="entry name" value="P-loop containing nucleoside triphosphate hydrolases"/>
    <property type="match status" value="1"/>
</dbReference>
<organism evidence="8 9">
    <name type="scientific">Paenarthrobacter aurescens</name>
    <name type="common">Arthrobacter aurescens</name>
    <dbReference type="NCBI Taxonomy" id="43663"/>
    <lineage>
        <taxon>Bacteria</taxon>
        <taxon>Bacillati</taxon>
        <taxon>Actinomycetota</taxon>
        <taxon>Actinomycetes</taxon>
        <taxon>Micrococcales</taxon>
        <taxon>Micrococcaceae</taxon>
        <taxon>Paenarthrobacter</taxon>
    </lineage>
</organism>
<evidence type="ECO:0000256" key="2">
    <source>
        <dbReference type="ARBA" id="ARBA00010393"/>
    </source>
</evidence>